<evidence type="ECO:0008006" key="4">
    <source>
        <dbReference type="Google" id="ProtNLM"/>
    </source>
</evidence>
<name>A0A1F6GAG8_9PROT</name>
<feature type="transmembrane region" description="Helical" evidence="1">
    <location>
        <begin position="110"/>
        <end position="133"/>
    </location>
</feature>
<evidence type="ECO:0000313" key="2">
    <source>
        <dbReference type="EMBL" id="OGG95102.1"/>
    </source>
</evidence>
<evidence type="ECO:0000256" key="1">
    <source>
        <dbReference type="SAM" id="Phobius"/>
    </source>
</evidence>
<comment type="caution">
    <text evidence="2">The sequence shown here is derived from an EMBL/GenBank/DDBJ whole genome shotgun (WGS) entry which is preliminary data.</text>
</comment>
<gene>
    <name evidence="2" type="ORF">A2527_07965</name>
</gene>
<keyword evidence="1" id="KW-0472">Membrane</keyword>
<dbReference type="AlphaFoldDB" id="A0A1F6GAG8"/>
<keyword evidence="1" id="KW-0812">Transmembrane</keyword>
<organism evidence="2 3">
    <name type="scientific">Candidatus Lambdaproteobacteria bacterium RIFOXYD2_FULL_50_16</name>
    <dbReference type="NCBI Taxonomy" id="1817772"/>
    <lineage>
        <taxon>Bacteria</taxon>
        <taxon>Pseudomonadati</taxon>
        <taxon>Pseudomonadota</taxon>
        <taxon>Candidatus Lambdaproteobacteria</taxon>
    </lineage>
</organism>
<sequence>MELFVRLAEAVGFGFKAYSWLIIAAFILSWIDADPSNPMVRFVYRATMPLWHWIQDRVPRTIAPLAPLLALEAADYGEIFFPGIIRSVGGLVVGQLALNDAILNSGIYALLGLTVVGRSMIFFLMILCLFYFVFTLVKPGQNNHLVRSVVWMIDPFLTPLQRLLPRAKVDLSPIVLGIGLYLAFHFTISLGFDLQGQLFL</sequence>
<accession>A0A1F6GAG8</accession>
<dbReference type="GO" id="GO:0016020">
    <property type="term" value="C:membrane"/>
    <property type="evidence" value="ECO:0007669"/>
    <property type="project" value="InterPro"/>
</dbReference>
<dbReference type="STRING" id="1817772.A2527_07965"/>
<feature type="transmembrane region" description="Helical" evidence="1">
    <location>
        <begin position="171"/>
        <end position="192"/>
    </location>
</feature>
<feature type="transmembrane region" description="Helical" evidence="1">
    <location>
        <begin position="7"/>
        <end position="31"/>
    </location>
</feature>
<dbReference type="Proteomes" id="UP000178449">
    <property type="component" value="Unassembled WGS sequence"/>
</dbReference>
<evidence type="ECO:0000313" key="3">
    <source>
        <dbReference type="Proteomes" id="UP000178449"/>
    </source>
</evidence>
<dbReference type="Pfam" id="PF02325">
    <property type="entry name" value="CCB3_YggT"/>
    <property type="match status" value="2"/>
</dbReference>
<reference evidence="2 3" key="1">
    <citation type="journal article" date="2016" name="Nat. Commun.">
        <title>Thousands of microbial genomes shed light on interconnected biogeochemical processes in an aquifer system.</title>
        <authorList>
            <person name="Anantharaman K."/>
            <person name="Brown C.T."/>
            <person name="Hug L.A."/>
            <person name="Sharon I."/>
            <person name="Castelle C.J."/>
            <person name="Probst A.J."/>
            <person name="Thomas B.C."/>
            <person name="Singh A."/>
            <person name="Wilkins M.J."/>
            <person name="Karaoz U."/>
            <person name="Brodie E.L."/>
            <person name="Williams K.H."/>
            <person name="Hubbard S.S."/>
            <person name="Banfield J.F."/>
        </authorList>
    </citation>
    <scope>NUCLEOTIDE SEQUENCE [LARGE SCALE GENOMIC DNA]</scope>
</reference>
<protein>
    <recommendedName>
        <fullName evidence="4">YggT family protein</fullName>
    </recommendedName>
</protein>
<proteinExistence type="predicted"/>
<dbReference type="EMBL" id="MFNE01000026">
    <property type="protein sequence ID" value="OGG95102.1"/>
    <property type="molecule type" value="Genomic_DNA"/>
</dbReference>
<dbReference type="InterPro" id="IPR003425">
    <property type="entry name" value="CCB3/YggT"/>
</dbReference>
<keyword evidence="1" id="KW-1133">Transmembrane helix</keyword>